<dbReference type="InterPro" id="IPR001356">
    <property type="entry name" value="HD"/>
</dbReference>
<feature type="domain" description="VWFC" evidence="11">
    <location>
        <begin position="116"/>
        <end position="185"/>
    </location>
</feature>
<evidence type="ECO:0000256" key="5">
    <source>
        <dbReference type="PROSITE-ProRule" id="PRU00108"/>
    </source>
</evidence>
<keyword evidence="2" id="KW-0732">Signal</keyword>
<dbReference type="InterPro" id="IPR050941">
    <property type="entry name" value="CCN"/>
</dbReference>
<dbReference type="Proteomes" id="UP001562425">
    <property type="component" value="Unassembled WGS sequence"/>
</dbReference>
<dbReference type="PROSITE" id="PS50071">
    <property type="entry name" value="HOMEOBOX_2"/>
    <property type="match status" value="1"/>
</dbReference>
<evidence type="ECO:0000313" key="13">
    <source>
        <dbReference type="Proteomes" id="UP001562425"/>
    </source>
</evidence>
<dbReference type="InterPro" id="IPR001007">
    <property type="entry name" value="VWF_dom"/>
</dbReference>
<dbReference type="PROSITE" id="PS50184">
    <property type="entry name" value="VWFC_2"/>
    <property type="match status" value="1"/>
</dbReference>
<dbReference type="EMBL" id="JBEHCU010002228">
    <property type="protein sequence ID" value="KAL1402992.1"/>
    <property type="molecule type" value="Genomic_DNA"/>
</dbReference>
<dbReference type="Pfam" id="PF00046">
    <property type="entry name" value="Homeodomain"/>
    <property type="match status" value="1"/>
</dbReference>
<keyword evidence="8" id="KW-0812">Transmembrane</keyword>
<evidence type="ECO:0000256" key="7">
    <source>
        <dbReference type="SAM" id="MobiDB-lite"/>
    </source>
</evidence>
<keyword evidence="5 6" id="KW-0371">Homeobox</keyword>
<dbReference type="PROSITE" id="PS50092">
    <property type="entry name" value="TSP1"/>
    <property type="match status" value="1"/>
</dbReference>
<feature type="compositionally biased region" description="Polar residues" evidence="7">
    <location>
        <begin position="758"/>
        <end position="772"/>
    </location>
</feature>
<dbReference type="GO" id="GO:0005634">
    <property type="term" value="C:nucleus"/>
    <property type="evidence" value="ECO:0007669"/>
    <property type="project" value="UniProtKB-SubCell"/>
</dbReference>
<keyword evidence="3" id="KW-1015">Disulfide bond</keyword>
<keyword evidence="13" id="KW-1185">Reference proteome</keyword>
<name>A0ABD1DTQ7_CULPP</name>
<feature type="region of interest" description="Disordered" evidence="7">
    <location>
        <begin position="410"/>
        <end position="446"/>
    </location>
</feature>
<feature type="compositionally biased region" description="Polar residues" evidence="7">
    <location>
        <begin position="526"/>
        <end position="536"/>
    </location>
</feature>
<dbReference type="InterPro" id="IPR000884">
    <property type="entry name" value="TSP1_rpt"/>
</dbReference>
<sequence>MCLETTTSKWQLLTSVFFFCFFLFSVTDFELRRIKDAFKRSAGTSGTALSKSAFVQDVLGDGVPTVVADWLYAACGGTPKGIAFKELLCGLVLLTKGTQDEKIRLLFGTHLNLGYGSCTVGNTTYFHGETFKLDCRTQCVCQNGRHACSTLCPHENLPPPNDTAICVGPRLVELPDHCCRVWLCEQPTTDVNATCYNSSTTVWSPCSQSCGIGVSTRNITTTPGCQRLSTIRLCENHKCNRQQDRSSFVIVGGDYGDDEATGLVPLPLAGKQQQSGYPPAAANSLQLDEPEHRRRKGHECRSIQRTSSSRLRLGPCVSRKLYRPKSCGHCQDADMCCVPSITTTIKVELLCPLNSGDPLEFIEHGYDLWDSASIDPLDQEMLQSRQIQIENQFIDVQWVLKCECGPKSKNCHPRKKADPQDGQSGAVPSHGSPLSVVPEPAAAVPRRTQTEKRLISEGVCTNATAPSVSSINRILRNRAAERAAAEFARAAGYGLYPPPPYGGFPWPAPAHLWPPGQSGMPGMTPPGSSSNSTPATIGSPGSGSHDTLGSPDGSRLIGEDSNSLDGDQPKFRRNRTTFSPEQLEELEKEFDKSHYPCVSTRERLASRTSLSEARVQTGEMATSSKNESFKKVQFPEFPSGGGSGKFRFHPWLPPAAGLVHGSSPPSSSFGPVLIGSTSPPSQPVNLVAGPGPNLCVPLAGPNLGGRPLCRAVPVVRGSAATTTSCSSNPSVSPVPSGGGGDSDEEINVHDDDGDSDIEVSSRNGEGSATPLQLTMHERHH</sequence>
<organism evidence="12 13">
    <name type="scientific">Culex pipiens pipiens</name>
    <name type="common">Northern house mosquito</name>
    <dbReference type="NCBI Taxonomy" id="38569"/>
    <lineage>
        <taxon>Eukaryota</taxon>
        <taxon>Metazoa</taxon>
        <taxon>Ecdysozoa</taxon>
        <taxon>Arthropoda</taxon>
        <taxon>Hexapoda</taxon>
        <taxon>Insecta</taxon>
        <taxon>Pterygota</taxon>
        <taxon>Neoptera</taxon>
        <taxon>Endopterygota</taxon>
        <taxon>Diptera</taxon>
        <taxon>Nematocera</taxon>
        <taxon>Culicoidea</taxon>
        <taxon>Culicidae</taxon>
        <taxon>Culicinae</taxon>
        <taxon>Culicini</taxon>
        <taxon>Culex</taxon>
        <taxon>Culex</taxon>
    </lineage>
</organism>
<dbReference type="Gene3D" id="1.10.10.10">
    <property type="entry name" value="Winged helix-like DNA-binding domain superfamily/Winged helix DNA-binding domain"/>
    <property type="match status" value="1"/>
</dbReference>
<dbReference type="PANTHER" id="PTHR11348">
    <property type="entry name" value="CONNECTIVE TISSUE GROWTH FACTOR-RELATED"/>
    <property type="match status" value="1"/>
</dbReference>
<keyword evidence="8" id="KW-1133">Transmembrane helix</keyword>
<accession>A0ABD1DTQ7</accession>
<dbReference type="InterPro" id="IPR006207">
    <property type="entry name" value="Cys_knot_C"/>
</dbReference>
<feature type="DNA-binding region" description="Homeobox" evidence="5">
    <location>
        <begin position="571"/>
        <end position="617"/>
    </location>
</feature>
<feature type="transmembrane region" description="Helical" evidence="8">
    <location>
        <begin position="12"/>
        <end position="31"/>
    </location>
</feature>
<evidence type="ECO:0000313" key="12">
    <source>
        <dbReference type="EMBL" id="KAL1402992.1"/>
    </source>
</evidence>
<keyword evidence="5 6" id="KW-0539">Nucleus</keyword>
<dbReference type="SUPFAM" id="SSF46689">
    <property type="entry name" value="Homeodomain-like"/>
    <property type="match status" value="2"/>
</dbReference>
<protein>
    <recommendedName>
        <fullName evidence="14">Homeobox domain-containing protein</fullName>
    </recommendedName>
</protein>
<evidence type="ECO:0000256" key="4">
    <source>
        <dbReference type="PROSITE-ProRule" id="PRU00039"/>
    </source>
</evidence>
<evidence type="ECO:0000259" key="10">
    <source>
        <dbReference type="PROSITE" id="PS50071"/>
    </source>
</evidence>
<dbReference type="PANTHER" id="PTHR11348:SF17">
    <property type="entry name" value="CCN"/>
    <property type="match status" value="1"/>
</dbReference>
<evidence type="ECO:0000256" key="1">
    <source>
        <dbReference type="ARBA" id="ARBA00004123"/>
    </source>
</evidence>
<dbReference type="Pfam" id="PF25265">
    <property type="entry name" value="USP32_N"/>
    <property type="match status" value="1"/>
</dbReference>
<dbReference type="InterPro" id="IPR057368">
    <property type="entry name" value="USP32_N"/>
</dbReference>
<dbReference type="SMART" id="SM00389">
    <property type="entry name" value="HOX"/>
    <property type="match status" value="1"/>
</dbReference>
<feature type="region of interest" description="Disordered" evidence="7">
    <location>
        <begin position="515"/>
        <end position="577"/>
    </location>
</feature>
<evidence type="ECO:0008006" key="14">
    <source>
        <dbReference type="Google" id="ProtNLM"/>
    </source>
</evidence>
<feature type="compositionally biased region" description="Acidic residues" evidence="7">
    <location>
        <begin position="741"/>
        <end position="757"/>
    </location>
</feature>
<evidence type="ECO:0000256" key="6">
    <source>
        <dbReference type="RuleBase" id="RU000682"/>
    </source>
</evidence>
<dbReference type="SUPFAM" id="SSF57603">
    <property type="entry name" value="FnI-like domain"/>
    <property type="match status" value="1"/>
</dbReference>
<gene>
    <name evidence="12" type="ORF">pipiens_001125</name>
</gene>
<evidence type="ECO:0000256" key="2">
    <source>
        <dbReference type="ARBA" id="ARBA00022729"/>
    </source>
</evidence>
<dbReference type="GO" id="GO:0003677">
    <property type="term" value="F:DNA binding"/>
    <property type="evidence" value="ECO:0007669"/>
    <property type="project" value="UniProtKB-UniRule"/>
</dbReference>
<dbReference type="SMART" id="SM00209">
    <property type="entry name" value="TSP1"/>
    <property type="match status" value="1"/>
</dbReference>
<dbReference type="CDD" id="cd00086">
    <property type="entry name" value="homeodomain"/>
    <property type="match status" value="1"/>
</dbReference>
<comment type="caution">
    <text evidence="4">Lacks conserved residue(s) required for the propagation of feature annotation.</text>
</comment>
<dbReference type="InterPro" id="IPR009057">
    <property type="entry name" value="Homeodomain-like_sf"/>
</dbReference>
<feature type="domain" description="Homeobox" evidence="10">
    <location>
        <begin position="569"/>
        <end position="616"/>
    </location>
</feature>
<keyword evidence="8" id="KW-0472">Membrane</keyword>
<dbReference type="AlphaFoldDB" id="A0ABD1DTQ7"/>
<dbReference type="Pfam" id="PF19035">
    <property type="entry name" value="TSP1_CCN"/>
    <property type="match status" value="1"/>
</dbReference>
<proteinExistence type="predicted"/>
<dbReference type="InterPro" id="IPR043973">
    <property type="entry name" value="TSP1_CCN"/>
</dbReference>
<evidence type="ECO:0000256" key="3">
    <source>
        <dbReference type="ARBA" id="ARBA00023157"/>
    </source>
</evidence>
<reference evidence="12 13" key="1">
    <citation type="submission" date="2024-05" db="EMBL/GenBank/DDBJ databases">
        <title>Culex pipiens pipiens assembly and annotation.</title>
        <authorList>
            <person name="Alout H."/>
            <person name="Durand T."/>
        </authorList>
    </citation>
    <scope>NUCLEOTIDE SEQUENCE [LARGE SCALE GENOMIC DNA]</scope>
    <source>
        <strain evidence="12">HA-2024</strain>
        <tissue evidence="12">Whole body</tissue>
    </source>
</reference>
<comment type="caution">
    <text evidence="12">The sequence shown here is derived from an EMBL/GenBank/DDBJ whole genome shotgun (WGS) entry which is preliminary data.</text>
</comment>
<feature type="domain" description="CTCK" evidence="9">
    <location>
        <begin position="300"/>
        <end position="352"/>
    </location>
</feature>
<dbReference type="SMART" id="SM00214">
    <property type="entry name" value="VWC"/>
    <property type="match status" value="1"/>
</dbReference>
<comment type="subcellular location">
    <subcellularLocation>
        <location evidence="1 5 6">Nucleus</location>
    </subcellularLocation>
</comment>
<evidence type="ECO:0000259" key="9">
    <source>
        <dbReference type="PROSITE" id="PS01225"/>
    </source>
</evidence>
<evidence type="ECO:0000256" key="8">
    <source>
        <dbReference type="SAM" id="Phobius"/>
    </source>
</evidence>
<dbReference type="Gene3D" id="1.10.10.60">
    <property type="entry name" value="Homeodomain-like"/>
    <property type="match status" value="1"/>
</dbReference>
<feature type="region of interest" description="Disordered" evidence="7">
    <location>
        <begin position="720"/>
        <end position="780"/>
    </location>
</feature>
<dbReference type="InterPro" id="IPR036388">
    <property type="entry name" value="WH-like_DNA-bd_sf"/>
</dbReference>
<evidence type="ECO:0000259" key="11">
    <source>
        <dbReference type="PROSITE" id="PS50184"/>
    </source>
</evidence>
<keyword evidence="5 6" id="KW-0238">DNA-binding</keyword>
<feature type="compositionally biased region" description="Low complexity" evidence="7">
    <location>
        <begin position="724"/>
        <end position="735"/>
    </location>
</feature>
<dbReference type="PROSITE" id="PS01225">
    <property type="entry name" value="CTCK_2"/>
    <property type="match status" value="1"/>
</dbReference>